<proteinExistence type="predicted"/>
<protein>
    <submittedName>
        <fullName evidence="2">Uncharacterized protein</fullName>
    </submittedName>
</protein>
<dbReference type="AlphaFoldDB" id="G8WSX0"/>
<organism evidence="2 3">
    <name type="scientific">Streptantibioticus cattleyicolor (strain ATCC 35852 / DSM 46488 / JCM 4925 / NBRC 14057 / NRRL 8057)</name>
    <name type="common">Streptomyces cattleya</name>
    <dbReference type="NCBI Taxonomy" id="1003195"/>
    <lineage>
        <taxon>Bacteria</taxon>
        <taxon>Bacillati</taxon>
        <taxon>Actinomycetota</taxon>
        <taxon>Actinomycetes</taxon>
        <taxon>Kitasatosporales</taxon>
        <taxon>Streptomycetaceae</taxon>
        <taxon>Streptantibioticus</taxon>
    </lineage>
</organism>
<dbReference type="Proteomes" id="UP000007842">
    <property type="component" value="Chromosome"/>
</dbReference>
<evidence type="ECO:0000313" key="2">
    <source>
        <dbReference type="EMBL" id="AEW96676.1"/>
    </source>
</evidence>
<reference evidence="3" key="1">
    <citation type="submission" date="2011-12" db="EMBL/GenBank/DDBJ databases">
        <title>Complete genome sequence of Streptomyces cattleya strain DSM 46488.</title>
        <authorList>
            <person name="Ou H.-Y."/>
            <person name="Li P."/>
            <person name="Zhao C."/>
            <person name="O'Hagan D."/>
            <person name="Deng Z."/>
        </authorList>
    </citation>
    <scope>NUCLEOTIDE SEQUENCE [LARGE SCALE GENOMIC DNA]</scope>
    <source>
        <strain evidence="3">ATCC 35852 / DSM 46488 / JCM 4925 / NBRC 14057 / NRRL 8057</strain>
    </source>
</reference>
<dbReference type="eggNOG" id="ENOG5031KA4">
    <property type="taxonomic scope" value="Bacteria"/>
</dbReference>
<keyword evidence="3" id="KW-1185">Reference proteome</keyword>
<sequence>MMSDIPSAAFAVYRLLPSLSPSRGDYRTLLLSGSLRKIIRWQRSGSPEDRPTDVSAEWDGDPRCRPTEFPSPDPGAPVVSRRIADLLGEELLAAGSLLPLRIDGRETDDWLLYLVERVVDCIDPRRSSKPTRSGEIKKAVFRADVVPVELPAFRVPHAPGMVYWNGWAVQRLVELLGDDLEARLIWSVDPSLTPHPNPWGI</sequence>
<dbReference type="HOGENOM" id="CLU_1371542_0_0_11"/>
<dbReference type="KEGG" id="scy:SCATT_43050"/>
<dbReference type="EMBL" id="CP003219">
    <property type="protein sequence ID" value="AEW96676.1"/>
    <property type="molecule type" value="Genomic_DNA"/>
</dbReference>
<gene>
    <name evidence="2" type="ordered locus">SCATT_43050</name>
</gene>
<evidence type="ECO:0000256" key="1">
    <source>
        <dbReference type="SAM" id="MobiDB-lite"/>
    </source>
</evidence>
<dbReference type="PATRIC" id="fig|1003195.29.peg.4300"/>
<accession>G8WSX0</accession>
<dbReference type="STRING" id="1003195.SCATT_43050"/>
<feature type="region of interest" description="Disordered" evidence="1">
    <location>
        <begin position="44"/>
        <end position="75"/>
    </location>
</feature>
<name>G8WSX0_STREN</name>
<evidence type="ECO:0000313" key="3">
    <source>
        <dbReference type="Proteomes" id="UP000007842"/>
    </source>
</evidence>